<evidence type="ECO:0000313" key="2">
    <source>
        <dbReference type="Proteomes" id="UP000078465"/>
    </source>
</evidence>
<protein>
    <submittedName>
        <fullName evidence="1">AAA family ATPase</fullName>
    </submittedName>
</protein>
<name>A0ACD5EFV2_9HYPH</name>
<dbReference type="EMBL" id="CP171850">
    <property type="protein sequence ID" value="XKM37996.1"/>
    <property type="molecule type" value="Genomic_DNA"/>
</dbReference>
<evidence type="ECO:0000313" key="1">
    <source>
        <dbReference type="EMBL" id="XKM37996.1"/>
    </source>
</evidence>
<organism evidence="1 2">
    <name type="scientific">Rhizobium ruizarguesonis</name>
    <dbReference type="NCBI Taxonomy" id="2081791"/>
    <lineage>
        <taxon>Bacteria</taxon>
        <taxon>Pseudomonadati</taxon>
        <taxon>Pseudomonadota</taxon>
        <taxon>Alphaproteobacteria</taxon>
        <taxon>Hyphomicrobiales</taxon>
        <taxon>Rhizobiaceae</taxon>
        <taxon>Rhizobium/Agrobacterium group</taxon>
        <taxon>Rhizobium</taxon>
    </lineage>
</organism>
<accession>A0ACD5EFV2</accession>
<gene>
    <name evidence="1" type="ORF">A4U53_002375</name>
</gene>
<sequence length="414" mass="45746">MLHKEAPRSQFGDWPKRIAGYNKKLMYIMHEQGLVQLVPLEVIVDASNRSLRSFSLGEVAEILGVSGSYLRQLSLDGLGPTPALGTARRRSYTLRQINELRDYLASARPKDALKFCPHRREGEKLQIIAIPDGPGATTTSLYLTEGLALKGFRVLAVDLDRTASLSKMFGYFTSHMPGANASMYGALRFDDGLSMSLVIEKTYFHGVHVVLGSADLAIFQQECTQRHYSGNLSYADVGIRMVRALKEVEEDYDVVIIRCGADSFLTAGALEAATGVLATTRAQFAPTWTSINELSYLVALSEEAGSPVSWDFFKVLVTMYNPRDVLEQSVFVQLRQILGDDLLTTTVLKSDALRQAGNIRRSLYELSAGEVGRSAYEQAMETLTSANEEVMDLICKVWGRPPIYASQASRTAFD</sequence>
<dbReference type="Proteomes" id="UP000078465">
    <property type="component" value="Plasmid unnamed3"/>
</dbReference>
<proteinExistence type="predicted"/>
<keyword evidence="1" id="KW-0614">Plasmid</keyword>
<reference evidence="1" key="1">
    <citation type="submission" date="2024-10" db="EMBL/GenBank/DDBJ databases">
        <title>Strain of Rhizobium-related bacteria isolated fromm roots of Vavilovia formosa.</title>
        <authorList>
            <person name="Kimeklis A."/>
            <person name="Afonin A."/>
        </authorList>
    </citation>
    <scope>NUCLEOTIDE SEQUENCE</scope>
    <source>
        <strain evidence="1">Vaf-46</strain>
    </source>
</reference>
<geneLocation type="plasmid" evidence="1 2">
    <name>unnamed3</name>
</geneLocation>